<dbReference type="CDD" id="cd19502">
    <property type="entry name" value="RecA-like_PAN_like"/>
    <property type="match status" value="1"/>
</dbReference>
<protein>
    <recommendedName>
        <fullName evidence="9">26S proteasome regulatory subunit 4</fullName>
    </recommendedName>
    <alternativeName>
        <fullName evidence="10">26S proteasome AAA-ATPase subunit RPT2</fullName>
    </alternativeName>
    <alternativeName>
        <fullName evidence="11">Proteasome 26S subunit ATPase 1</fullName>
    </alternativeName>
</protein>
<dbReference type="GO" id="GO:0005524">
    <property type="term" value="F:ATP binding"/>
    <property type="evidence" value="ECO:0007669"/>
    <property type="project" value="UniProtKB-KW"/>
</dbReference>
<keyword evidence="6 12" id="KW-0067">ATP-binding</keyword>
<comment type="caution">
    <text evidence="15">The sequence shown here is derived from an EMBL/GenBank/DDBJ whole genome shotgun (WGS) entry which is preliminary data.</text>
</comment>
<dbReference type="SUPFAM" id="SSF52540">
    <property type="entry name" value="P-loop containing nucleoside triphosphate hydrolases"/>
    <property type="match status" value="1"/>
</dbReference>
<organism evidence="15 16">
    <name type="scientific">Coregonus suidteri</name>
    <dbReference type="NCBI Taxonomy" id="861788"/>
    <lineage>
        <taxon>Eukaryota</taxon>
        <taxon>Metazoa</taxon>
        <taxon>Chordata</taxon>
        <taxon>Craniata</taxon>
        <taxon>Vertebrata</taxon>
        <taxon>Euteleostomi</taxon>
        <taxon>Actinopterygii</taxon>
        <taxon>Neopterygii</taxon>
        <taxon>Teleostei</taxon>
        <taxon>Protacanthopterygii</taxon>
        <taxon>Salmoniformes</taxon>
        <taxon>Salmonidae</taxon>
        <taxon>Coregoninae</taxon>
        <taxon>Coregonus</taxon>
    </lineage>
</organism>
<evidence type="ECO:0000256" key="11">
    <source>
        <dbReference type="ARBA" id="ARBA00082594"/>
    </source>
</evidence>
<dbReference type="Gene3D" id="2.40.50.140">
    <property type="entry name" value="Nucleic acid-binding proteins"/>
    <property type="match status" value="2"/>
</dbReference>
<dbReference type="InterPro" id="IPR012340">
    <property type="entry name" value="NA-bd_OB-fold"/>
</dbReference>
<evidence type="ECO:0000256" key="6">
    <source>
        <dbReference type="ARBA" id="ARBA00022840"/>
    </source>
</evidence>
<feature type="compositionally biased region" description="Basic and acidic residues" evidence="13">
    <location>
        <begin position="84"/>
        <end position="101"/>
    </location>
</feature>
<dbReference type="PROSITE" id="PS00674">
    <property type="entry name" value="AAA"/>
    <property type="match status" value="1"/>
</dbReference>
<dbReference type="GO" id="GO:0005634">
    <property type="term" value="C:nucleus"/>
    <property type="evidence" value="ECO:0007669"/>
    <property type="project" value="UniProtKB-SubCell"/>
</dbReference>
<dbReference type="Pfam" id="PF16450">
    <property type="entry name" value="Prot_ATP_ID_OB_C"/>
    <property type="match status" value="1"/>
</dbReference>
<keyword evidence="5 12" id="KW-0547">Nucleotide-binding</keyword>
<evidence type="ECO:0000313" key="15">
    <source>
        <dbReference type="EMBL" id="KAK6295376.1"/>
    </source>
</evidence>
<dbReference type="InterPro" id="IPR041569">
    <property type="entry name" value="AAA_lid_3"/>
</dbReference>
<keyword evidence="16" id="KW-1185">Reference proteome</keyword>
<evidence type="ECO:0000256" key="7">
    <source>
        <dbReference type="ARBA" id="ARBA00022942"/>
    </source>
</evidence>
<dbReference type="EMBL" id="JAGTTL010000034">
    <property type="protein sequence ID" value="KAK6295376.1"/>
    <property type="molecule type" value="Genomic_DNA"/>
</dbReference>
<name>A0AAN8KZ70_9TELE</name>
<feature type="compositionally biased region" description="Gly residues" evidence="13">
    <location>
        <begin position="1"/>
        <end position="11"/>
    </location>
</feature>
<comment type="subcellular location">
    <subcellularLocation>
        <location evidence="2">Cytoplasm</location>
    </subcellularLocation>
    <subcellularLocation>
        <location evidence="1">Nucleus</location>
    </subcellularLocation>
</comment>
<dbReference type="GO" id="GO:0005737">
    <property type="term" value="C:cytoplasm"/>
    <property type="evidence" value="ECO:0007669"/>
    <property type="project" value="UniProtKB-SubCell"/>
</dbReference>
<evidence type="ECO:0000256" key="3">
    <source>
        <dbReference type="ARBA" id="ARBA00006914"/>
    </source>
</evidence>
<dbReference type="GO" id="GO:0000502">
    <property type="term" value="C:proteasome complex"/>
    <property type="evidence" value="ECO:0007669"/>
    <property type="project" value="UniProtKB-KW"/>
</dbReference>
<evidence type="ECO:0000256" key="1">
    <source>
        <dbReference type="ARBA" id="ARBA00004123"/>
    </source>
</evidence>
<evidence type="ECO:0000256" key="9">
    <source>
        <dbReference type="ARBA" id="ARBA00070503"/>
    </source>
</evidence>
<feature type="domain" description="AAA+ ATPase" evidence="14">
    <location>
        <begin position="229"/>
        <end position="368"/>
    </location>
</feature>
<dbReference type="InterPro" id="IPR032501">
    <property type="entry name" value="Prot_ATP_ID_OB_2nd"/>
</dbReference>
<evidence type="ECO:0000256" key="5">
    <source>
        <dbReference type="ARBA" id="ARBA00022741"/>
    </source>
</evidence>
<reference evidence="15 16" key="1">
    <citation type="submission" date="2021-04" db="EMBL/GenBank/DDBJ databases">
        <authorList>
            <person name="De Guttry C."/>
            <person name="Zahm M."/>
            <person name="Klopp C."/>
            <person name="Cabau C."/>
            <person name="Louis A."/>
            <person name="Berthelot C."/>
            <person name="Parey E."/>
            <person name="Roest Crollius H."/>
            <person name="Montfort J."/>
            <person name="Robinson-Rechavi M."/>
            <person name="Bucao C."/>
            <person name="Bouchez O."/>
            <person name="Gislard M."/>
            <person name="Lluch J."/>
            <person name="Milhes M."/>
            <person name="Lampietro C."/>
            <person name="Lopez Roques C."/>
            <person name="Donnadieu C."/>
            <person name="Braasch I."/>
            <person name="Desvignes T."/>
            <person name="Postlethwait J."/>
            <person name="Bobe J."/>
            <person name="Wedekind C."/>
            <person name="Guiguen Y."/>
        </authorList>
    </citation>
    <scope>NUCLEOTIDE SEQUENCE [LARGE SCALE GENOMIC DNA]</scope>
    <source>
        <strain evidence="15">Cs_M1</strain>
        <tissue evidence="15">Blood</tissue>
    </source>
</reference>
<feature type="compositionally biased region" description="Basic and acidic residues" evidence="13">
    <location>
        <begin position="12"/>
        <end position="24"/>
    </location>
</feature>
<evidence type="ECO:0000256" key="10">
    <source>
        <dbReference type="ARBA" id="ARBA00079970"/>
    </source>
</evidence>
<dbReference type="Pfam" id="PF17862">
    <property type="entry name" value="AAA_lid_3"/>
    <property type="match status" value="1"/>
</dbReference>
<comment type="similarity">
    <text evidence="3 12">Belongs to the AAA ATPase family.</text>
</comment>
<dbReference type="GO" id="GO:0016887">
    <property type="term" value="F:ATP hydrolysis activity"/>
    <property type="evidence" value="ECO:0007669"/>
    <property type="project" value="InterPro"/>
</dbReference>
<gene>
    <name evidence="15" type="ORF">J4Q44_G00346020</name>
</gene>
<evidence type="ECO:0000313" key="16">
    <source>
        <dbReference type="Proteomes" id="UP001356427"/>
    </source>
</evidence>
<dbReference type="PANTHER" id="PTHR23073">
    <property type="entry name" value="26S PROTEASOME REGULATORY SUBUNIT"/>
    <property type="match status" value="1"/>
</dbReference>
<feature type="region of interest" description="Disordered" evidence="13">
    <location>
        <begin position="1"/>
        <end position="48"/>
    </location>
</feature>
<dbReference type="AlphaFoldDB" id="A0AAN8KZ70"/>
<evidence type="ECO:0000259" key="14">
    <source>
        <dbReference type="SMART" id="SM00382"/>
    </source>
</evidence>
<evidence type="ECO:0000256" key="8">
    <source>
        <dbReference type="ARBA" id="ARBA00023242"/>
    </source>
</evidence>
<dbReference type="InterPro" id="IPR027417">
    <property type="entry name" value="P-loop_NTPase"/>
</dbReference>
<proteinExistence type="inferred from homology"/>
<evidence type="ECO:0000256" key="13">
    <source>
        <dbReference type="SAM" id="MobiDB-lite"/>
    </source>
</evidence>
<dbReference type="FunFam" id="1.10.8.60:FF:000007">
    <property type="entry name" value="26S proteasome regulatory subunit 4"/>
    <property type="match status" value="1"/>
</dbReference>
<dbReference type="FunFam" id="2.40.50.140:FF:000067">
    <property type="entry name" value="26S protease regulatory subunit 4"/>
    <property type="match status" value="1"/>
</dbReference>
<keyword evidence="8" id="KW-0539">Nucleus</keyword>
<keyword evidence="7" id="KW-0647">Proteasome</keyword>
<feature type="region of interest" description="Disordered" evidence="13">
    <location>
        <begin position="82"/>
        <end position="102"/>
    </location>
</feature>
<evidence type="ECO:0000256" key="12">
    <source>
        <dbReference type="RuleBase" id="RU003651"/>
    </source>
</evidence>
<keyword evidence="4" id="KW-0963">Cytoplasm</keyword>
<dbReference type="InterPro" id="IPR050221">
    <property type="entry name" value="26S_Proteasome_ATPase"/>
</dbReference>
<evidence type="ECO:0000256" key="2">
    <source>
        <dbReference type="ARBA" id="ARBA00004496"/>
    </source>
</evidence>
<dbReference type="InterPro" id="IPR003959">
    <property type="entry name" value="ATPase_AAA_core"/>
</dbReference>
<dbReference type="SMART" id="SM00382">
    <property type="entry name" value="AAA"/>
    <property type="match status" value="1"/>
</dbReference>
<sequence>MGQSQSGGQGGGKKDDKDKKKKYEPPIPTRVGKRKKKSKGPDAASKLPLVTPHTHCRLKLLKQERIKDYLLMEEEFIRNQEQMKPLEEKQEEERSKVDDLRGTPMSVGNLEEIIDDNHAIVSTSVGSEHYVSILSFVDKDLLEPGCSVLLNHKVLTYFCSVLLNHKVHAVIGVLMDDTDPLVTVMKVEKAPQETYADIGGLDSQIQEIKESVELPLTHPEYYEEMGIKPPKGVILYGAPGTGKTLLAKAVANQTSATFLRVVGSELIQKYLGDGPKLVRELFRVAEEHAPSIVFIDEIDAIGTKRYESNSGGEREIQRTMLELLNQLDGFDSRGDVKVIMATNRIDTLDPALIRPGRIDRKIEFPLPDEKTKRRIFNIHTSRMTVADDVTLDDLILAKDDLSGADIKAICTEAGLMALRERRMKVTNEDFKKSKENVLYKKQEGTPEGLYL</sequence>
<dbReference type="InterPro" id="IPR003960">
    <property type="entry name" value="ATPase_AAA_CS"/>
</dbReference>
<dbReference type="Proteomes" id="UP001356427">
    <property type="component" value="Unassembled WGS sequence"/>
</dbReference>
<dbReference type="InterPro" id="IPR003593">
    <property type="entry name" value="AAA+_ATPase"/>
</dbReference>
<dbReference type="FunFam" id="3.40.50.300:FF:000039">
    <property type="entry name" value="26S proteasome regulatory subunit 4"/>
    <property type="match status" value="1"/>
</dbReference>
<accession>A0AAN8KZ70</accession>
<evidence type="ECO:0000256" key="4">
    <source>
        <dbReference type="ARBA" id="ARBA00022490"/>
    </source>
</evidence>
<dbReference type="Gene3D" id="1.10.8.60">
    <property type="match status" value="1"/>
</dbReference>
<dbReference type="Pfam" id="PF00004">
    <property type="entry name" value="AAA"/>
    <property type="match status" value="1"/>
</dbReference>
<dbReference type="Gene3D" id="3.40.50.300">
    <property type="entry name" value="P-loop containing nucleotide triphosphate hydrolases"/>
    <property type="match status" value="1"/>
</dbReference>